<evidence type="ECO:0000256" key="3">
    <source>
        <dbReference type="ARBA" id="ARBA00022801"/>
    </source>
</evidence>
<evidence type="ECO:0000313" key="10">
    <source>
        <dbReference type="Proteomes" id="UP001175353"/>
    </source>
</evidence>
<organism evidence="9 10">
    <name type="scientific">Friedmanniomyces endolithicus</name>
    <dbReference type="NCBI Taxonomy" id="329885"/>
    <lineage>
        <taxon>Eukaryota</taxon>
        <taxon>Fungi</taxon>
        <taxon>Dikarya</taxon>
        <taxon>Ascomycota</taxon>
        <taxon>Pezizomycotina</taxon>
        <taxon>Dothideomycetes</taxon>
        <taxon>Dothideomycetidae</taxon>
        <taxon>Mycosphaerellales</taxon>
        <taxon>Teratosphaeriaceae</taxon>
        <taxon>Friedmanniomyces</taxon>
    </lineage>
</organism>
<dbReference type="PANTHER" id="PTHR43806">
    <property type="entry name" value="PEPTIDASE S8"/>
    <property type="match status" value="1"/>
</dbReference>
<keyword evidence="4 5" id="KW-0720">Serine protease</keyword>
<evidence type="ECO:0000256" key="4">
    <source>
        <dbReference type="ARBA" id="ARBA00022825"/>
    </source>
</evidence>
<feature type="region of interest" description="Disordered" evidence="6">
    <location>
        <begin position="516"/>
        <end position="535"/>
    </location>
</feature>
<feature type="domain" description="Peptidase S8/S53" evidence="7">
    <location>
        <begin position="585"/>
        <end position="813"/>
    </location>
</feature>
<reference evidence="9" key="1">
    <citation type="submission" date="2023-06" db="EMBL/GenBank/DDBJ databases">
        <title>Black Yeasts Isolated from many extreme environments.</title>
        <authorList>
            <person name="Coleine C."/>
            <person name="Stajich J.E."/>
            <person name="Selbmann L."/>
        </authorList>
    </citation>
    <scope>NUCLEOTIDE SEQUENCE</scope>
    <source>
        <strain evidence="9">CCFEE 5200</strain>
    </source>
</reference>
<dbReference type="Pfam" id="PF24476">
    <property type="entry name" value="DUF7580"/>
    <property type="match status" value="1"/>
</dbReference>
<dbReference type="InterPro" id="IPR015500">
    <property type="entry name" value="Peptidase_S8_subtilisin-rel"/>
</dbReference>
<dbReference type="Proteomes" id="UP001175353">
    <property type="component" value="Unassembled WGS sequence"/>
</dbReference>
<dbReference type="InterPro" id="IPR056002">
    <property type="entry name" value="DUF7580"/>
</dbReference>
<dbReference type="PROSITE" id="PS00138">
    <property type="entry name" value="SUBTILASE_SER"/>
    <property type="match status" value="1"/>
</dbReference>
<comment type="caution">
    <text evidence="9">The sequence shown here is derived from an EMBL/GenBank/DDBJ whole genome shotgun (WGS) entry which is preliminary data.</text>
</comment>
<evidence type="ECO:0000259" key="8">
    <source>
        <dbReference type="Pfam" id="PF24476"/>
    </source>
</evidence>
<proteinExistence type="inferred from homology"/>
<dbReference type="InterPro" id="IPR000209">
    <property type="entry name" value="Peptidase_S8/S53_dom"/>
</dbReference>
<dbReference type="CDD" id="cd00306">
    <property type="entry name" value="Peptidases_S8_S53"/>
    <property type="match status" value="1"/>
</dbReference>
<dbReference type="InterPro" id="IPR023828">
    <property type="entry name" value="Peptidase_S8_Ser-AS"/>
</dbReference>
<evidence type="ECO:0000259" key="7">
    <source>
        <dbReference type="Pfam" id="PF00082"/>
    </source>
</evidence>
<keyword evidence="3 5" id="KW-0378">Hydrolase</keyword>
<dbReference type="Gene3D" id="3.40.50.200">
    <property type="entry name" value="Peptidase S8/S53 domain"/>
    <property type="match status" value="1"/>
</dbReference>
<feature type="active site" description="Charge relay system" evidence="5">
    <location>
        <position position="636"/>
    </location>
</feature>
<dbReference type="InterPro" id="IPR050131">
    <property type="entry name" value="Peptidase_S8_subtilisin-like"/>
</dbReference>
<name>A0AAN6GZ18_9PEZI</name>
<keyword evidence="10" id="KW-1185">Reference proteome</keyword>
<evidence type="ECO:0000256" key="1">
    <source>
        <dbReference type="ARBA" id="ARBA00011073"/>
    </source>
</evidence>
<evidence type="ECO:0008006" key="11">
    <source>
        <dbReference type="Google" id="ProtNLM"/>
    </source>
</evidence>
<evidence type="ECO:0000256" key="2">
    <source>
        <dbReference type="ARBA" id="ARBA00022670"/>
    </source>
</evidence>
<dbReference type="PANTHER" id="PTHR43806:SF11">
    <property type="entry name" value="CEREVISIN-RELATED"/>
    <property type="match status" value="1"/>
</dbReference>
<dbReference type="InterPro" id="IPR036852">
    <property type="entry name" value="Peptidase_S8/S53_dom_sf"/>
</dbReference>
<evidence type="ECO:0000256" key="6">
    <source>
        <dbReference type="SAM" id="MobiDB-lite"/>
    </source>
</evidence>
<feature type="active site" description="Charge relay system" evidence="5">
    <location>
        <position position="797"/>
    </location>
</feature>
<accession>A0AAN6GZ18</accession>
<dbReference type="GO" id="GO:0004252">
    <property type="term" value="F:serine-type endopeptidase activity"/>
    <property type="evidence" value="ECO:0007669"/>
    <property type="project" value="UniProtKB-UniRule"/>
</dbReference>
<dbReference type="AlphaFoldDB" id="A0AAN6GZ18"/>
<dbReference type="PROSITE" id="PS51892">
    <property type="entry name" value="SUBTILASE"/>
    <property type="match status" value="1"/>
</dbReference>
<evidence type="ECO:0000256" key="5">
    <source>
        <dbReference type="PROSITE-ProRule" id="PRU01240"/>
    </source>
</evidence>
<comment type="similarity">
    <text evidence="1 5">Belongs to the peptidase S8 family.</text>
</comment>
<evidence type="ECO:0000313" key="9">
    <source>
        <dbReference type="EMBL" id="KAK0949916.1"/>
    </source>
</evidence>
<feature type="domain" description="DUF7580" evidence="8">
    <location>
        <begin position="197"/>
        <end position="484"/>
    </location>
</feature>
<dbReference type="EMBL" id="JAUJLE010000962">
    <property type="protein sequence ID" value="KAK0949916.1"/>
    <property type="molecule type" value="Genomic_DNA"/>
</dbReference>
<keyword evidence="2 5" id="KW-0645">Protease</keyword>
<dbReference type="Pfam" id="PF00082">
    <property type="entry name" value="Peptidase_S8"/>
    <property type="match status" value="1"/>
</dbReference>
<gene>
    <name evidence="9" type="ORF">LTR91_026066</name>
</gene>
<protein>
    <recommendedName>
        <fullName evidence="11">Peptidase S8/S53 domain-containing protein</fullName>
    </recommendedName>
</protein>
<dbReference type="GO" id="GO:0006508">
    <property type="term" value="P:proteolysis"/>
    <property type="evidence" value="ECO:0007669"/>
    <property type="project" value="UniProtKB-KW"/>
</dbReference>
<dbReference type="SUPFAM" id="SSF52743">
    <property type="entry name" value="Subtilisin-like"/>
    <property type="match status" value="1"/>
</dbReference>
<sequence>MPPDVVLLLSILPVLFEVATFYTGRDERAIKARRTINHREGYKKPFHANIWADLRSLVTTLASVATEQVELSLDFLESATSLLQVIEEDIIKVPSTDDLDLENLPDHDREPYAKTRRLLELIQTRTDQLRPDEKVEWLCERINFRRPGPLAQRRIIEHVRGCYQKVCGLVKKAFNSVEAQIERARLPVWYGAKPLCDAMETLHAQLEASWRCSCGCSPLHTEAKFTFDPSQQKERHLLRCSMIYQSSESPDKWQHARLEFDRSDSPGIHRFGDLCRDLEVTQTPASGQEKGRSSHTVSYRGDCEEPSLLESSLDSQQMTNIATLKTKERLLLALYLSYLFLHLSGGPWWPYHATSGVIWIWASNNSTRPLIFSPLLTASLHRQLLPVRVPATVRSANPKMPSLPILGKMLLSIAMGREIKWTDLDLAIEEYRSNDEAFAEELLGAVESCLGTDDLTFKTGGLLREDESMRLAFMQRVVKKLQYILSVGYNEDINKAIDQASAETQKVTDNLLSIPKQTRHEKPGKRNPAAAKDKQCLHDDGAVETVELLSEGEAMSSTKWLNDLNDSVRRSASRHRPAIAVHTPVRIAVIDTGVHIDEDTLDLKYDGRLKECRSWLKDANGDVGQMMLSPTDSVGHGTHATSLLLQATQHTPCEVYAAQVFDAQEGHDRGAASQATQVAITRALKYAITVWKVDIISMSFGYQNAIPAIGEVIDDHAGKVIMFAAASNCGGNAPISWPARHPNVICVFATDAYGNFYRQNPTPQKGTKLAVLGTSVGACWPPALNDGGNLQHKSGTSCATPIAAGIAGVVMNLMRARKSAYLESLPAVSKLWNEKKKLKYEQHLHTLGKPWGMKAVLGLMTEKRQGYDYIAPWRLFDNDNEDRDIVKEILYKLEPL</sequence>
<dbReference type="PRINTS" id="PR00723">
    <property type="entry name" value="SUBTILISIN"/>
</dbReference>
<feature type="active site" description="Charge relay system" evidence="5">
    <location>
        <position position="591"/>
    </location>
</feature>